<dbReference type="AlphaFoldDB" id="A0A512C0B1"/>
<dbReference type="Gene3D" id="3.40.190.170">
    <property type="entry name" value="Bacterial extracellular solute-binding protein, family 7"/>
    <property type="match status" value="1"/>
</dbReference>
<dbReference type="PANTHER" id="PTHR33376:SF15">
    <property type="entry name" value="BLL6794 PROTEIN"/>
    <property type="match status" value="1"/>
</dbReference>
<feature type="chain" id="PRO_5021808478" evidence="2">
    <location>
        <begin position="21"/>
        <end position="325"/>
    </location>
</feature>
<dbReference type="CDD" id="cd13603">
    <property type="entry name" value="PBP2_TRAP_Siap_TeaA_like"/>
    <property type="match status" value="1"/>
</dbReference>
<gene>
    <name evidence="3" type="ORF">MAE02_53450</name>
</gene>
<dbReference type="EMBL" id="BJYU01000117">
    <property type="protein sequence ID" value="GEO17649.1"/>
    <property type="molecule type" value="Genomic_DNA"/>
</dbReference>
<evidence type="ECO:0000313" key="3">
    <source>
        <dbReference type="EMBL" id="GEO17649.1"/>
    </source>
</evidence>
<dbReference type="GO" id="GO:0055085">
    <property type="term" value="P:transmembrane transport"/>
    <property type="evidence" value="ECO:0007669"/>
    <property type="project" value="InterPro"/>
</dbReference>
<dbReference type="InterPro" id="IPR018389">
    <property type="entry name" value="DctP_fam"/>
</dbReference>
<organism evidence="3 4">
    <name type="scientific">Microvirga aerophila</name>
    <dbReference type="NCBI Taxonomy" id="670291"/>
    <lineage>
        <taxon>Bacteria</taxon>
        <taxon>Pseudomonadati</taxon>
        <taxon>Pseudomonadota</taxon>
        <taxon>Alphaproteobacteria</taxon>
        <taxon>Hyphomicrobiales</taxon>
        <taxon>Methylobacteriaceae</taxon>
        <taxon>Microvirga</taxon>
    </lineage>
</organism>
<feature type="signal peptide" evidence="2">
    <location>
        <begin position="1"/>
        <end position="20"/>
    </location>
</feature>
<reference evidence="3 4" key="1">
    <citation type="submission" date="2019-07" db="EMBL/GenBank/DDBJ databases">
        <title>Whole genome shotgun sequence of Microvirga aerophila NBRC 106136.</title>
        <authorList>
            <person name="Hosoyama A."/>
            <person name="Uohara A."/>
            <person name="Ohji S."/>
            <person name="Ichikawa N."/>
        </authorList>
    </citation>
    <scope>NUCLEOTIDE SEQUENCE [LARGE SCALE GENOMIC DNA]</scope>
    <source>
        <strain evidence="3 4">NBRC 106136</strain>
    </source>
</reference>
<keyword evidence="1 2" id="KW-0732">Signal</keyword>
<name>A0A512C0B1_9HYPH</name>
<sequence length="325" mass="36196">MRAIVFPLLALVAQLSTALAAEVTIRFPVEYAIDIAPGVANREFKQLVEERTQGRVEVKLFPSGNLYKGLDLVQAILRGDAEMSTLTSAYWTALSPKLSVFELPYAFPDRKAFYRAIDDRGFFEKTYDEVEAKGAKVIGVLPYDHFAFATRSKPLRAPRDMAGLKVRGLGRTNSAMLSVLGASPVSLNLVELSPALQQGVIDGLNAPIDIALAYKWYESAKYVTYAPAYLGFCPWMVNARWWNGLDPQLRQIIQDTAVEVALRHRPRSEAETQKAIDALRSHGADVHVQTDAEKAAWIEVTAPVWTQLEPQIGKDLIERVRSYSK</sequence>
<protein>
    <submittedName>
        <fullName evidence="3">C4-dicarboxylate ABC transporter</fullName>
    </submittedName>
</protein>
<evidence type="ECO:0000313" key="4">
    <source>
        <dbReference type="Proteomes" id="UP000321085"/>
    </source>
</evidence>
<keyword evidence="4" id="KW-1185">Reference proteome</keyword>
<dbReference type="PANTHER" id="PTHR33376">
    <property type="match status" value="1"/>
</dbReference>
<accession>A0A512C0B1</accession>
<dbReference type="Pfam" id="PF03480">
    <property type="entry name" value="DctP"/>
    <property type="match status" value="1"/>
</dbReference>
<dbReference type="InterPro" id="IPR038404">
    <property type="entry name" value="TRAP_DctP_sf"/>
</dbReference>
<dbReference type="NCBIfam" id="NF037995">
    <property type="entry name" value="TRAP_S1"/>
    <property type="match status" value="1"/>
</dbReference>
<dbReference type="Proteomes" id="UP000321085">
    <property type="component" value="Unassembled WGS sequence"/>
</dbReference>
<evidence type="ECO:0000256" key="2">
    <source>
        <dbReference type="SAM" id="SignalP"/>
    </source>
</evidence>
<evidence type="ECO:0000256" key="1">
    <source>
        <dbReference type="ARBA" id="ARBA00022729"/>
    </source>
</evidence>
<proteinExistence type="predicted"/>
<comment type="caution">
    <text evidence="3">The sequence shown here is derived from an EMBL/GenBank/DDBJ whole genome shotgun (WGS) entry which is preliminary data.</text>
</comment>